<dbReference type="VEuPathDB" id="FungiDB:PLEOSDRAFT_1114219"/>
<dbReference type="EMBL" id="KL198012">
    <property type="protein sequence ID" value="KDQ24072.1"/>
    <property type="molecule type" value="Genomic_DNA"/>
</dbReference>
<evidence type="ECO:0000256" key="1">
    <source>
        <dbReference type="SAM" id="SignalP"/>
    </source>
</evidence>
<sequence>MLLMDLTTILTVVFVHVLQAAGDGLQSRQLPGLLLNLHVTNTNTHFTGASFLNNQISNFNFDLSPSTSDLPNVHITGVTISGVDLSAASGSTEIFALHKTFSPELAVPLSGSGVVNSGAITNVPLTQGSAATLEFVDDGVLDVDAVFDARVTLVTDGPATLPLQVKEVAVNVPTSWTISLL</sequence>
<evidence type="ECO:0000313" key="3">
    <source>
        <dbReference type="Proteomes" id="UP000027073"/>
    </source>
</evidence>
<organism evidence="2 3">
    <name type="scientific">Pleurotus ostreatus (strain PC15)</name>
    <name type="common">Oyster mushroom</name>
    <dbReference type="NCBI Taxonomy" id="1137138"/>
    <lineage>
        <taxon>Eukaryota</taxon>
        <taxon>Fungi</taxon>
        <taxon>Dikarya</taxon>
        <taxon>Basidiomycota</taxon>
        <taxon>Agaricomycotina</taxon>
        <taxon>Agaricomycetes</taxon>
        <taxon>Agaricomycetidae</taxon>
        <taxon>Agaricales</taxon>
        <taxon>Pleurotineae</taxon>
        <taxon>Pleurotaceae</taxon>
        <taxon>Pleurotus</taxon>
    </lineage>
</organism>
<feature type="chain" id="PRO_5001642261" evidence="1">
    <location>
        <begin position="21"/>
        <end position="181"/>
    </location>
</feature>
<dbReference type="OrthoDB" id="10300986at2759"/>
<dbReference type="Proteomes" id="UP000027073">
    <property type="component" value="Unassembled WGS sequence"/>
</dbReference>
<protein>
    <submittedName>
        <fullName evidence="2">Uncharacterized protein</fullName>
    </submittedName>
</protein>
<keyword evidence="1" id="KW-0732">Signal</keyword>
<gene>
    <name evidence="2" type="ORF">PLEOSDRAFT_1114219</name>
</gene>
<name>A0A067NIZ5_PLEO1</name>
<dbReference type="AlphaFoldDB" id="A0A067NIZ5"/>
<evidence type="ECO:0000313" key="2">
    <source>
        <dbReference type="EMBL" id="KDQ24072.1"/>
    </source>
</evidence>
<feature type="signal peptide" evidence="1">
    <location>
        <begin position="1"/>
        <end position="20"/>
    </location>
</feature>
<dbReference type="InParanoid" id="A0A067NIZ5"/>
<dbReference type="HOGENOM" id="CLU_1548258_0_0_1"/>
<proteinExistence type="predicted"/>
<accession>A0A067NIZ5</accession>
<reference evidence="3" key="1">
    <citation type="journal article" date="2014" name="Proc. Natl. Acad. Sci. U.S.A.">
        <title>Extensive sampling of basidiomycete genomes demonstrates inadequacy of the white-rot/brown-rot paradigm for wood decay fungi.</title>
        <authorList>
            <person name="Riley R."/>
            <person name="Salamov A.A."/>
            <person name="Brown D.W."/>
            <person name="Nagy L.G."/>
            <person name="Floudas D."/>
            <person name="Held B.W."/>
            <person name="Levasseur A."/>
            <person name="Lombard V."/>
            <person name="Morin E."/>
            <person name="Otillar R."/>
            <person name="Lindquist E.A."/>
            <person name="Sun H."/>
            <person name="LaButti K.M."/>
            <person name="Schmutz J."/>
            <person name="Jabbour D."/>
            <person name="Luo H."/>
            <person name="Baker S.E."/>
            <person name="Pisabarro A.G."/>
            <person name="Walton J.D."/>
            <person name="Blanchette R.A."/>
            <person name="Henrissat B."/>
            <person name="Martin F."/>
            <person name="Cullen D."/>
            <person name="Hibbett D.S."/>
            <person name="Grigoriev I.V."/>
        </authorList>
    </citation>
    <scope>NUCLEOTIDE SEQUENCE [LARGE SCALE GENOMIC DNA]</scope>
    <source>
        <strain evidence="3">PC15</strain>
    </source>
</reference>